<feature type="transmembrane region" description="Helical" evidence="7">
    <location>
        <begin position="156"/>
        <end position="180"/>
    </location>
</feature>
<accession>A0ABR9G416</accession>
<dbReference type="Proteomes" id="UP000651010">
    <property type="component" value="Unassembled WGS sequence"/>
</dbReference>
<sequence length="241" mass="24966">MNGHLNPLVAYLAGVLTILSPCVIPLVPIVLGSAAQRHRWGPLALAAGLVASFTLVGFATATIGASIGLNSQSIRSWSAVLLLLVGLVLLIPKLQHLVEQLAAPLANWAGAHQARLERFGLIGQAGIGVLLGLVWSPCVGPTLGAAIVLAAQGKNLGQVAFVMLAFALGIATVLLVMAFATQGLITRWRGKLMSAGARGRQLLGALILLVGVLILSGIDRQLETALIGVLPDWMTTLSTSF</sequence>
<dbReference type="PANTHER" id="PTHR31272">
    <property type="entry name" value="CYTOCHROME C-TYPE BIOGENESIS PROTEIN HI_1454-RELATED"/>
    <property type="match status" value="1"/>
</dbReference>
<comment type="similarity">
    <text evidence="2">Belongs to the DsbD family.</text>
</comment>
<feature type="transmembrane region" description="Helical" evidence="7">
    <location>
        <begin position="43"/>
        <end position="68"/>
    </location>
</feature>
<comment type="caution">
    <text evidence="9">The sequence shown here is derived from an EMBL/GenBank/DDBJ whole genome shotgun (WGS) entry which is preliminary data.</text>
</comment>
<keyword evidence="3 7" id="KW-0812">Transmembrane</keyword>
<proteinExistence type="inferred from homology"/>
<organism evidence="9 10">
    <name type="scientific">Dyella acidiphila</name>
    <dbReference type="NCBI Taxonomy" id="2775866"/>
    <lineage>
        <taxon>Bacteria</taxon>
        <taxon>Pseudomonadati</taxon>
        <taxon>Pseudomonadota</taxon>
        <taxon>Gammaproteobacteria</taxon>
        <taxon>Lysobacterales</taxon>
        <taxon>Rhodanobacteraceae</taxon>
        <taxon>Dyella</taxon>
    </lineage>
</organism>
<keyword evidence="4" id="KW-0201">Cytochrome c-type biogenesis</keyword>
<feature type="domain" description="Cytochrome C biogenesis protein transmembrane" evidence="8">
    <location>
        <begin position="11"/>
        <end position="216"/>
    </location>
</feature>
<evidence type="ECO:0000256" key="2">
    <source>
        <dbReference type="ARBA" id="ARBA00006143"/>
    </source>
</evidence>
<dbReference type="Pfam" id="PF02683">
    <property type="entry name" value="DsbD_TM"/>
    <property type="match status" value="1"/>
</dbReference>
<keyword evidence="6 7" id="KW-0472">Membrane</keyword>
<gene>
    <name evidence="9" type="ORF">IGX34_00255</name>
</gene>
<evidence type="ECO:0000256" key="3">
    <source>
        <dbReference type="ARBA" id="ARBA00022692"/>
    </source>
</evidence>
<evidence type="ECO:0000256" key="5">
    <source>
        <dbReference type="ARBA" id="ARBA00022989"/>
    </source>
</evidence>
<comment type="subcellular location">
    <subcellularLocation>
        <location evidence="1">Membrane</location>
        <topology evidence="1">Multi-pass membrane protein</topology>
    </subcellularLocation>
</comment>
<evidence type="ECO:0000259" key="8">
    <source>
        <dbReference type="Pfam" id="PF02683"/>
    </source>
</evidence>
<evidence type="ECO:0000313" key="10">
    <source>
        <dbReference type="Proteomes" id="UP000651010"/>
    </source>
</evidence>
<reference evidence="9 10" key="1">
    <citation type="submission" date="2020-09" db="EMBL/GenBank/DDBJ databases">
        <title>Dyella sp. 7MK23 isolated from forest soil.</title>
        <authorList>
            <person name="Fu J."/>
        </authorList>
    </citation>
    <scope>NUCLEOTIDE SEQUENCE [LARGE SCALE GENOMIC DNA]</scope>
    <source>
        <strain evidence="9 10">7MK23</strain>
    </source>
</reference>
<dbReference type="EMBL" id="JACZZA010000001">
    <property type="protein sequence ID" value="MBE1158793.1"/>
    <property type="molecule type" value="Genomic_DNA"/>
</dbReference>
<evidence type="ECO:0000256" key="7">
    <source>
        <dbReference type="SAM" id="Phobius"/>
    </source>
</evidence>
<feature type="transmembrane region" description="Helical" evidence="7">
    <location>
        <begin position="125"/>
        <end position="150"/>
    </location>
</feature>
<evidence type="ECO:0000256" key="1">
    <source>
        <dbReference type="ARBA" id="ARBA00004141"/>
    </source>
</evidence>
<feature type="transmembrane region" description="Helical" evidence="7">
    <location>
        <begin position="74"/>
        <end position="91"/>
    </location>
</feature>
<dbReference type="RefSeq" id="WP_192553663.1">
    <property type="nucleotide sequence ID" value="NZ_JACZZA010000001.1"/>
</dbReference>
<dbReference type="InterPro" id="IPR051790">
    <property type="entry name" value="Cytochrome_c-biogenesis_DsbD"/>
</dbReference>
<keyword evidence="10" id="KW-1185">Reference proteome</keyword>
<feature type="transmembrane region" description="Helical" evidence="7">
    <location>
        <begin position="201"/>
        <end position="218"/>
    </location>
</feature>
<dbReference type="PANTHER" id="PTHR31272:SF9">
    <property type="entry name" value="BLL1027 PROTEIN"/>
    <property type="match status" value="1"/>
</dbReference>
<keyword evidence="5 7" id="KW-1133">Transmembrane helix</keyword>
<evidence type="ECO:0000313" key="9">
    <source>
        <dbReference type="EMBL" id="MBE1158793.1"/>
    </source>
</evidence>
<feature type="transmembrane region" description="Helical" evidence="7">
    <location>
        <begin position="12"/>
        <end position="31"/>
    </location>
</feature>
<evidence type="ECO:0000256" key="6">
    <source>
        <dbReference type="ARBA" id="ARBA00023136"/>
    </source>
</evidence>
<dbReference type="InterPro" id="IPR003834">
    <property type="entry name" value="Cyt_c_assmbl_TM_dom"/>
</dbReference>
<protein>
    <submittedName>
        <fullName evidence="9">Cytochrome c biogenesis protein CcdA</fullName>
    </submittedName>
</protein>
<name>A0ABR9G416_9GAMM</name>
<evidence type="ECO:0000256" key="4">
    <source>
        <dbReference type="ARBA" id="ARBA00022748"/>
    </source>
</evidence>